<evidence type="ECO:0000313" key="2">
    <source>
        <dbReference type="EMBL" id="TSC92842.1"/>
    </source>
</evidence>
<name>A0A554LJ10_9BACT</name>
<evidence type="ECO:0000313" key="3">
    <source>
        <dbReference type="Proteomes" id="UP000315689"/>
    </source>
</evidence>
<gene>
    <name evidence="2" type="ORF">CEN89_424</name>
</gene>
<accession>A0A554LJ10</accession>
<keyword evidence="1" id="KW-1133">Transmembrane helix</keyword>
<keyword evidence="1" id="KW-0812">Transmembrane</keyword>
<reference evidence="2 3" key="1">
    <citation type="submission" date="2017-07" db="EMBL/GenBank/DDBJ databases">
        <title>Mechanisms for carbon and nitrogen cycling indicate functional differentiation within the Candidate Phyla Radiation.</title>
        <authorList>
            <person name="Danczak R.E."/>
            <person name="Johnston M.D."/>
            <person name="Kenah C."/>
            <person name="Slattery M."/>
            <person name="Wrighton K.C."/>
            <person name="Wilkins M.J."/>
        </authorList>
    </citation>
    <scope>NUCLEOTIDE SEQUENCE [LARGE SCALE GENOMIC DNA]</scope>
    <source>
        <strain evidence="2">Licking1014_7</strain>
    </source>
</reference>
<evidence type="ECO:0000256" key="1">
    <source>
        <dbReference type="SAM" id="Phobius"/>
    </source>
</evidence>
<comment type="caution">
    <text evidence="2">The sequence shown here is derived from an EMBL/GenBank/DDBJ whole genome shotgun (WGS) entry which is preliminary data.</text>
</comment>
<dbReference type="AlphaFoldDB" id="A0A554LJ10"/>
<keyword evidence="1" id="KW-0472">Membrane</keyword>
<feature type="transmembrane region" description="Helical" evidence="1">
    <location>
        <begin position="12"/>
        <end position="28"/>
    </location>
</feature>
<proteinExistence type="predicted"/>
<dbReference type="Proteomes" id="UP000315689">
    <property type="component" value="Unassembled WGS sequence"/>
</dbReference>
<dbReference type="EMBL" id="VMGK01000012">
    <property type="protein sequence ID" value="TSC92842.1"/>
    <property type="molecule type" value="Genomic_DNA"/>
</dbReference>
<protein>
    <submittedName>
        <fullName evidence="2">Uncharacterized protein</fullName>
    </submittedName>
</protein>
<organism evidence="2 3">
    <name type="scientific">Candidatus Berkelbacteria bacterium Licking1014_7</name>
    <dbReference type="NCBI Taxonomy" id="2017147"/>
    <lineage>
        <taxon>Bacteria</taxon>
        <taxon>Candidatus Berkelbacteria</taxon>
    </lineage>
</organism>
<sequence length="146" mass="16695">MSKIEIKGKNLLVLIVLIVIIILGYIYRDDIFKTKTASNTATSSKTYSAVFLSNGQVYFGVLKNATTQYLELVDIYYLQTANQNVQPKDKEENKETKLELVKLGKELHGPKDKMMINRDQVLFYEELKDDSQVVQIIQKDKQGATE</sequence>